<keyword evidence="3" id="KW-1185">Reference proteome</keyword>
<feature type="domain" description="ISXO2-like transposase" evidence="1">
    <location>
        <begin position="138"/>
        <end position="285"/>
    </location>
</feature>
<name>A0A509EDH8_9HYPH</name>
<dbReference type="PANTHER" id="PTHR47163">
    <property type="entry name" value="DDE_TNP_IS1595 DOMAIN-CONTAINING PROTEIN"/>
    <property type="match status" value="1"/>
</dbReference>
<dbReference type="InterPro" id="IPR024442">
    <property type="entry name" value="Transposase_Zn_ribbon"/>
</dbReference>
<organism evidence="2 3">
    <name type="scientific">Methylobacterium symbioticum</name>
    <dbReference type="NCBI Taxonomy" id="2584084"/>
    <lineage>
        <taxon>Bacteria</taxon>
        <taxon>Pseudomonadati</taxon>
        <taxon>Pseudomonadota</taxon>
        <taxon>Alphaproteobacteria</taxon>
        <taxon>Hyphomicrobiales</taxon>
        <taxon>Methylobacteriaceae</taxon>
        <taxon>Methylobacterium</taxon>
    </lineage>
</organism>
<dbReference type="NCBIfam" id="NF033547">
    <property type="entry name" value="transpos_IS1595"/>
    <property type="match status" value="1"/>
</dbReference>
<dbReference type="Pfam" id="PF12762">
    <property type="entry name" value="DDE_Tnp_IS1595"/>
    <property type="match status" value="1"/>
</dbReference>
<protein>
    <recommendedName>
        <fullName evidence="1">ISXO2-like transposase domain-containing protein</fullName>
    </recommendedName>
</protein>
<dbReference type="RefSeq" id="WP_142583668.1">
    <property type="nucleotide sequence ID" value="NZ_CABFPH010000039.1"/>
</dbReference>
<evidence type="ECO:0000259" key="1">
    <source>
        <dbReference type="SMART" id="SM01126"/>
    </source>
</evidence>
<evidence type="ECO:0000313" key="2">
    <source>
        <dbReference type="EMBL" id="VUD72337.1"/>
    </source>
</evidence>
<evidence type="ECO:0000313" key="3">
    <source>
        <dbReference type="Proteomes" id="UP000410984"/>
    </source>
</evidence>
<dbReference type="SMART" id="SM01126">
    <property type="entry name" value="DDE_Tnp_IS1595"/>
    <property type="match status" value="1"/>
</dbReference>
<accession>A0A509EDH8</accession>
<dbReference type="AlphaFoldDB" id="A0A509EDH8"/>
<sequence>MAQHFLLSKAARSLSLAKVARMSDDEAWGTFKAIRWAETDGEPFCPRCGCLKHSFIATRKLFKCAGCRHQYSATSGTIFASRKLPIRDHLLAIAIFANGAKGHSALQLSRDLNCQYRTAFVMAHKLREAVAAETAEATVSGTVEVDGAYFGGHVRPENMKADRRDRRLAENQTGKRRVVVVIRERQGKTLTFAFRTEAESVETIEARVAAGSTVHADEAKGWDRLHKTFTTHRINHQQAYSDGGACTNQAESYFARLRRAEKGVYHRIAGPYLVSYAREMAWRENYRRVSNGDQYAMIAGASLRHPPSAAWKGYWQRHQLPKGAA</sequence>
<dbReference type="PANTHER" id="PTHR47163:SF2">
    <property type="entry name" value="SI:DKEY-17M8.2"/>
    <property type="match status" value="1"/>
</dbReference>
<dbReference type="Pfam" id="PF12760">
    <property type="entry name" value="Zn_ribbon_IS1595"/>
    <property type="match status" value="1"/>
</dbReference>
<proteinExistence type="predicted"/>
<dbReference type="Proteomes" id="UP000410984">
    <property type="component" value="Unassembled WGS sequence"/>
</dbReference>
<dbReference type="InterPro" id="IPR053164">
    <property type="entry name" value="IS1016-like_transposase"/>
</dbReference>
<dbReference type="OrthoDB" id="271821at2"/>
<reference evidence="2 3" key="1">
    <citation type="submission" date="2019-06" db="EMBL/GenBank/DDBJ databases">
        <authorList>
            <person name="Rodrigo-Torres L."/>
            <person name="Arahal R. D."/>
            <person name="Lucena T."/>
        </authorList>
    </citation>
    <scope>NUCLEOTIDE SEQUENCE [LARGE SCALE GENOMIC DNA]</scope>
    <source>
        <strain evidence="2 3">SB0023/3</strain>
    </source>
</reference>
<gene>
    <name evidence="2" type="ORF">MET9862_02932</name>
</gene>
<dbReference type="EMBL" id="CABFPH010000039">
    <property type="protein sequence ID" value="VUD72337.1"/>
    <property type="molecule type" value="Genomic_DNA"/>
</dbReference>
<dbReference type="InterPro" id="IPR024445">
    <property type="entry name" value="Tnp_ISXO2-like"/>
</dbReference>